<organism evidence="1 2">
    <name type="scientific">Fusarium solani subsp. cucurbitae</name>
    <name type="common">Neocosmosporum cucurbitae</name>
    <dbReference type="NCBI Taxonomy" id="2747967"/>
    <lineage>
        <taxon>Eukaryota</taxon>
        <taxon>Fungi</taxon>
        <taxon>Dikarya</taxon>
        <taxon>Ascomycota</taxon>
        <taxon>Pezizomycotina</taxon>
        <taxon>Sordariomycetes</taxon>
        <taxon>Hypocreomycetidae</taxon>
        <taxon>Hypocreales</taxon>
        <taxon>Nectriaceae</taxon>
        <taxon>Fusarium</taxon>
        <taxon>Fusarium solani species complex</taxon>
    </lineage>
</organism>
<evidence type="ECO:0000313" key="2">
    <source>
        <dbReference type="Proteomes" id="UP000830768"/>
    </source>
</evidence>
<reference evidence="1" key="1">
    <citation type="submission" date="2021-11" db="EMBL/GenBank/DDBJ databases">
        <title>Fusarium solani-melongenae Genome sequencing and assembly.</title>
        <authorList>
            <person name="Xie S."/>
            <person name="Huang L."/>
            <person name="Zhang X."/>
        </authorList>
    </citation>
    <scope>NUCLEOTIDE SEQUENCE</scope>
    <source>
        <strain evidence="1">CRI 24-3</strain>
    </source>
</reference>
<protein>
    <submittedName>
        <fullName evidence="1">Uncharacterized protein</fullName>
    </submittedName>
</protein>
<name>A0ACD3ZDY5_FUSSC</name>
<proteinExistence type="predicted"/>
<sequence length="161" mass="17927">MFACLWWLLGTALQVAINGFGMLVAGRFFSGVCERCGRIIIIQQLAIEWGILIMYFIGYSYGFIQGTASFGTACGTQFIPCVVLIVGLPFLLRSPRWLSKVGREEEAIQTLVDIQARGDGNYALVIAEWREISETLAAEREAGGGWRKFFKNDEWGRCGSL</sequence>
<evidence type="ECO:0000313" key="1">
    <source>
        <dbReference type="EMBL" id="UPK98298.1"/>
    </source>
</evidence>
<gene>
    <name evidence="1" type="ORF">LCI18_009233</name>
</gene>
<dbReference type="EMBL" id="CP090036">
    <property type="protein sequence ID" value="UPK98298.1"/>
    <property type="molecule type" value="Genomic_DNA"/>
</dbReference>
<dbReference type="Proteomes" id="UP000830768">
    <property type="component" value="Chromosome 8"/>
</dbReference>
<keyword evidence="2" id="KW-1185">Reference proteome</keyword>
<accession>A0ACD3ZDY5</accession>